<proteinExistence type="inferred from homology"/>
<dbReference type="Proteomes" id="UP000614410">
    <property type="component" value="Unassembled WGS sequence"/>
</dbReference>
<dbReference type="FunFam" id="1.10.10.1590:FF:000001">
    <property type="entry name" value="NADH-quinone oxidoreductase subunit E"/>
    <property type="match status" value="1"/>
</dbReference>
<evidence type="ECO:0000256" key="4">
    <source>
        <dbReference type="ARBA" id="ARBA00023004"/>
    </source>
</evidence>
<name>A0A934KFZ1_9BACT</name>
<sequence length="254" mass="26923">MPLASDTVREITALRVRYPQPRSAILPCLWAVQNELGYLSAEGMEEVAAILDLAPSEVQAVSTFYSMYFAQPAGDHQLLICVNVSCALRGADAIVDHVQSRLGCPSGGTTGDGKFTWESTIECLGACGGAPAMQVNHHFHENLTPDRVDGLLERLRAEPRPSHANGQSVGHVAEALTVKAPSSGPHPPSAETPPAPNAEGPPADTGVSDPAFPAPELPLGEHTEMPGSRSKRSYTKRGSRSAPRKRPRPNAGDL</sequence>
<evidence type="ECO:0000313" key="8">
    <source>
        <dbReference type="EMBL" id="MBJ7608786.1"/>
    </source>
</evidence>
<comment type="caution">
    <text evidence="8">The sequence shown here is derived from an EMBL/GenBank/DDBJ whole genome shotgun (WGS) entry which is preliminary data.</text>
</comment>
<dbReference type="GO" id="GO:0051537">
    <property type="term" value="F:2 iron, 2 sulfur cluster binding"/>
    <property type="evidence" value="ECO:0007669"/>
    <property type="project" value="UniProtKB-KW"/>
</dbReference>
<protein>
    <submittedName>
        <fullName evidence="8">NADH-quinone oxidoreductase subunit NuoE</fullName>
    </submittedName>
</protein>
<evidence type="ECO:0000256" key="1">
    <source>
        <dbReference type="ARBA" id="ARBA00010643"/>
    </source>
</evidence>
<evidence type="ECO:0000256" key="6">
    <source>
        <dbReference type="ARBA" id="ARBA00034078"/>
    </source>
</evidence>
<comment type="cofactor">
    <cofactor evidence="6">
        <name>[2Fe-2S] cluster</name>
        <dbReference type="ChEBI" id="CHEBI:190135"/>
    </cofactor>
</comment>
<gene>
    <name evidence="8" type="primary">nuoE</name>
    <name evidence="8" type="ORF">JF887_05060</name>
</gene>
<dbReference type="EMBL" id="JAEKNN010000025">
    <property type="protein sequence ID" value="MBJ7608786.1"/>
    <property type="molecule type" value="Genomic_DNA"/>
</dbReference>
<keyword evidence="4" id="KW-0408">Iron</keyword>
<keyword evidence="3" id="KW-0479">Metal-binding</keyword>
<dbReference type="InterPro" id="IPR042128">
    <property type="entry name" value="NuoE_dom"/>
</dbReference>
<evidence type="ECO:0000313" key="9">
    <source>
        <dbReference type="Proteomes" id="UP000614410"/>
    </source>
</evidence>
<dbReference type="NCBIfam" id="TIGR01958">
    <property type="entry name" value="nuoE_fam"/>
    <property type="match status" value="1"/>
</dbReference>
<keyword evidence="5" id="KW-0411">Iron-sulfur</keyword>
<dbReference type="InterPro" id="IPR002023">
    <property type="entry name" value="NuoE-like"/>
</dbReference>
<organism evidence="8 9">
    <name type="scientific">Candidatus Amunia macphersoniae</name>
    <dbReference type="NCBI Taxonomy" id="3127014"/>
    <lineage>
        <taxon>Bacteria</taxon>
        <taxon>Bacillati</taxon>
        <taxon>Candidatus Dormiibacterota</taxon>
        <taxon>Candidatus Dormibacteria</taxon>
        <taxon>Candidatus Aeolococcales</taxon>
        <taxon>Candidatus Aeolococcaceae</taxon>
        <taxon>Candidatus Amunia</taxon>
    </lineage>
</organism>
<evidence type="ECO:0000256" key="3">
    <source>
        <dbReference type="ARBA" id="ARBA00022723"/>
    </source>
</evidence>
<dbReference type="InterPro" id="IPR041921">
    <property type="entry name" value="NuoE_N"/>
</dbReference>
<evidence type="ECO:0000256" key="2">
    <source>
        <dbReference type="ARBA" id="ARBA00022714"/>
    </source>
</evidence>
<dbReference type="PANTHER" id="PTHR10371:SF3">
    <property type="entry name" value="NADH DEHYDROGENASE [UBIQUINONE] FLAVOPROTEIN 2, MITOCHONDRIAL"/>
    <property type="match status" value="1"/>
</dbReference>
<dbReference type="Gene3D" id="3.40.30.10">
    <property type="entry name" value="Glutaredoxin"/>
    <property type="match status" value="1"/>
</dbReference>
<dbReference type="CDD" id="cd03064">
    <property type="entry name" value="TRX_Fd_NuoE"/>
    <property type="match status" value="1"/>
</dbReference>
<dbReference type="SUPFAM" id="SSF52833">
    <property type="entry name" value="Thioredoxin-like"/>
    <property type="match status" value="1"/>
</dbReference>
<evidence type="ECO:0000256" key="5">
    <source>
        <dbReference type="ARBA" id="ARBA00023014"/>
    </source>
</evidence>
<keyword evidence="2" id="KW-0001">2Fe-2S</keyword>
<comment type="similarity">
    <text evidence="1">Belongs to the complex I 24 kDa subunit family.</text>
</comment>
<dbReference type="GO" id="GO:0046872">
    <property type="term" value="F:metal ion binding"/>
    <property type="evidence" value="ECO:0007669"/>
    <property type="project" value="UniProtKB-KW"/>
</dbReference>
<dbReference type="PANTHER" id="PTHR10371">
    <property type="entry name" value="NADH DEHYDROGENASE UBIQUINONE FLAVOPROTEIN 2, MITOCHONDRIAL"/>
    <property type="match status" value="1"/>
</dbReference>
<dbReference type="Pfam" id="PF01257">
    <property type="entry name" value="2Fe-2S_thioredx"/>
    <property type="match status" value="1"/>
</dbReference>
<evidence type="ECO:0000256" key="7">
    <source>
        <dbReference type="SAM" id="MobiDB-lite"/>
    </source>
</evidence>
<dbReference type="InterPro" id="IPR036249">
    <property type="entry name" value="Thioredoxin-like_sf"/>
</dbReference>
<feature type="compositionally biased region" description="Basic residues" evidence="7">
    <location>
        <begin position="229"/>
        <end position="248"/>
    </location>
</feature>
<feature type="compositionally biased region" description="Pro residues" evidence="7">
    <location>
        <begin position="184"/>
        <end position="196"/>
    </location>
</feature>
<dbReference type="Gene3D" id="1.10.10.1590">
    <property type="entry name" value="NADH-quinone oxidoreductase subunit E"/>
    <property type="match status" value="1"/>
</dbReference>
<dbReference type="AlphaFoldDB" id="A0A934KFZ1"/>
<dbReference type="GO" id="GO:0003954">
    <property type="term" value="F:NADH dehydrogenase activity"/>
    <property type="evidence" value="ECO:0007669"/>
    <property type="project" value="TreeGrafter"/>
</dbReference>
<reference evidence="8 9" key="1">
    <citation type="submission" date="2020-10" db="EMBL/GenBank/DDBJ databases">
        <title>Ca. Dormibacterota MAGs.</title>
        <authorList>
            <person name="Montgomery K."/>
        </authorList>
    </citation>
    <scope>NUCLEOTIDE SEQUENCE [LARGE SCALE GENOMIC DNA]</scope>
    <source>
        <strain evidence="8">Mitchell_Peninsula_5</strain>
    </source>
</reference>
<accession>A0A934KFZ1</accession>
<feature type="region of interest" description="Disordered" evidence="7">
    <location>
        <begin position="179"/>
        <end position="254"/>
    </location>
</feature>